<dbReference type="Proteomes" id="UP000266723">
    <property type="component" value="Unassembled WGS sequence"/>
</dbReference>
<keyword evidence="2" id="KW-1185">Reference proteome</keyword>
<gene>
    <name evidence="1" type="ORF">DY000_02035895</name>
</gene>
<comment type="caution">
    <text evidence="1">The sequence shown here is derived from an EMBL/GenBank/DDBJ whole genome shotgun (WGS) entry which is preliminary data.</text>
</comment>
<accession>A0ABQ7DS57</accession>
<protein>
    <submittedName>
        <fullName evidence="1">Uncharacterized protein</fullName>
    </submittedName>
</protein>
<evidence type="ECO:0000313" key="2">
    <source>
        <dbReference type="Proteomes" id="UP000266723"/>
    </source>
</evidence>
<sequence>MGPKSKRKKKKKHSFTYSSEVLTSRTCLQHFVVGTSTIRTCLKPNIDVQIESQTLTTRLELVYMFATSKSAEALPPTRLKDRHRRWDVSLLRAITTTGSSPVDNFVFKPLAARLL</sequence>
<reference evidence="1 2" key="1">
    <citation type="journal article" date="2020" name="BMC Genomics">
        <title>Intraspecific diversification of the crop wild relative Brassica cretica Lam. using demographic model selection.</title>
        <authorList>
            <person name="Kioukis A."/>
            <person name="Michalopoulou V.A."/>
            <person name="Briers L."/>
            <person name="Pirintsos S."/>
            <person name="Studholme D.J."/>
            <person name="Pavlidis P."/>
            <person name="Sarris P.F."/>
        </authorList>
    </citation>
    <scope>NUCLEOTIDE SEQUENCE [LARGE SCALE GENOMIC DNA]</scope>
    <source>
        <strain evidence="2">cv. PFS-1207/04</strain>
    </source>
</reference>
<dbReference type="EMBL" id="QGKV02000649">
    <property type="protein sequence ID" value="KAF3580878.1"/>
    <property type="molecule type" value="Genomic_DNA"/>
</dbReference>
<name>A0ABQ7DS57_BRACR</name>
<organism evidence="1 2">
    <name type="scientific">Brassica cretica</name>
    <name type="common">Mustard</name>
    <dbReference type="NCBI Taxonomy" id="69181"/>
    <lineage>
        <taxon>Eukaryota</taxon>
        <taxon>Viridiplantae</taxon>
        <taxon>Streptophyta</taxon>
        <taxon>Embryophyta</taxon>
        <taxon>Tracheophyta</taxon>
        <taxon>Spermatophyta</taxon>
        <taxon>Magnoliopsida</taxon>
        <taxon>eudicotyledons</taxon>
        <taxon>Gunneridae</taxon>
        <taxon>Pentapetalae</taxon>
        <taxon>rosids</taxon>
        <taxon>malvids</taxon>
        <taxon>Brassicales</taxon>
        <taxon>Brassicaceae</taxon>
        <taxon>Brassiceae</taxon>
        <taxon>Brassica</taxon>
    </lineage>
</organism>
<evidence type="ECO:0000313" key="1">
    <source>
        <dbReference type="EMBL" id="KAF3580878.1"/>
    </source>
</evidence>
<proteinExistence type="predicted"/>